<evidence type="ECO:0000256" key="1">
    <source>
        <dbReference type="SAM" id="Phobius"/>
    </source>
</evidence>
<dbReference type="AlphaFoldDB" id="A0A1M6T9V2"/>
<evidence type="ECO:0000313" key="4">
    <source>
        <dbReference type="Proteomes" id="UP000184386"/>
    </source>
</evidence>
<evidence type="ECO:0000259" key="2">
    <source>
        <dbReference type="Pfam" id="PF13786"/>
    </source>
</evidence>
<name>A0A1M6T9V2_9FIRM</name>
<dbReference type="RefSeq" id="WP_073276765.1">
    <property type="nucleotide sequence ID" value="NZ_FRAC01000013.1"/>
</dbReference>
<dbReference type="STRING" id="1121322.SAMN02745136_02705"/>
<dbReference type="Gene3D" id="2.60.40.1630">
    <property type="entry name" value="bacillus anthracis domain"/>
    <property type="match status" value="1"/>
</dbReference>
<organism evidence="3 4">
    <name type="scientific">Anaerocolumna jejuensis DSM 15929</name>
    <dbReference type="NCBI Taxonomy" id="1121322"/>
    <lineage>
        <taxon>Bacteria</taxon>
        <taxon>Bacillati</taxon>
        <taxon>Bacillota</taxon>
        <taxon>Clostridia</taxon>
        <taxon>Lachnospirales</taxon>
        <taxon>Lachnospiraceae</taxon>
        <taxon>Anaerocolumna</taxon>
    </lineage>
</organism>
<dbReference type="Proteomes" id="UP000184386">
    <property type="component" value="Unassembled WGS sequence"/>
</dbReference>
<keyword evidence="1" id="KW-0812">Transmembrane</keyword>
<proteinExistence type="predicted"/>
<gene>
    <name evidence="3" type="ORF">SAMN02745136_02705</name>
</gene>
<dbReference type="InterPro" id="IPR025436">
    <property type="entry name" value="DUF4179"/>
</dbReference>
<reference evidence="3 4" key="1">
    <citation type="submission" date="2016-11" db="EMBL/GenBank/DDBJ databases">
        <authorList>
            <person name="Jaros S."/>
            <person name="Januszkiewicz K."/>
            <person name="Wedrychowicz H."/>
        </authorList>
    </citation>
    <scope>NUCLEOTIDE SEQUENCE [LARGE SCALE GENOMIC DNA]</scope>
    <source>
        <strain evidence="3 4">DSM 15929</strain>
    </source>
</reference>
<keyword evidence="1" id="KW-0472">Membrane</keyword>
<dbReference type="EMBL" id="FRAC01000013">
    <property type="protein sequence ID" value="SHK53619.1"/>
    <property type="molecule type" value="Genomic_DNA"/>
</dbReference>
<protein>
    <recommendedName>
        <fullName evidence="2">DUF4179 domain-containing protein</fullName>
    </recommendedName>
</protein>
<accession>A0A1M6T9V2</accession>
<sequence>MKNIYDWKKAYPEETEEFHDKLCNVLNSLPENERSIRIPKKKYAILAAVAVMMLCSVTALASIKWNQRAIDRFGANEEMQEKLSNEGYSEQKGQSISDNGVTITLEQTIQDDNLIYLLFHVSADNMEITEDNALDYQMNFTNGENPYSSINSSFVDKFKQPEVNNGRDYEIWIQKNPNNDYRDGNLTCSFNALQKYEGKAGPTKDLVTGKWSFNIKLSAKDSVEYKINKTVSINGCDITVRRLILSPISYTLYFDESDVKHLGEVAGINYDELDSFYPLLLSGIRYMDGTEITEENGLMSEQLDDKQEAYIAIGRFSKAIDVRKVQSILLGSSKKEVSIK</sequence>
<feature type="domain" description="DUF4179" evidence="2">
    <location>
        <begin position="40"/>
        <end position="122"/>
    </location>
</feature>
<feature type="transmembrane region" description="Helical" evidence="1">
    <location>
        <begin position="43"/>
        <end position="63"/>
    </location>
</feature>
<dbReference type="Pfam" id="PF13786">
    <property type="entry name" value="DUF4179"/>
    <property type="match status" value="1"/>
</dbReference>
<keyword evidence="1" id="KW-1133">Transmembrane helix</keyword>
<keyword evidence="4" id="KW-1185">Reference proteome</keyword>
<evidence type="ECO:0000313" key="3">
    <source>
        <dbReference type="EMBL" id="SHK53619.1"/>
    </source>
</evidence>